<organism evidence="3 4">
    <name type="scientific">Dimorphilus gyrociliatus</name>
    <dbReference type="NCBI Taxonomy" id="2664684"/>
    <lineage>
        <taxon>Eukaryota</taxon>
        <taxon>Metazoa</taxon>
        <taxon>Spiralia</taxon>
        <taxon>Lophotrochozoa</taxon>
        <taxon>Annelida</taxon>
        <taxon>Polychaeta</taxon>
        <taxon>Polychaeta incertae sedis</taxon>
        <taxon>Dinophilidae</taxon>
        <taxon>Dimorphilus</taxon>
    </lineage>
</organism>
<accession>A0A7I8W5D2</accession>
<keyword evidence="4" id="KW-1185">Reference proteome</keyword>
<reference evidence="3 4" key="1">
    <citation type="submission" date="2020-08" db="EMBL/GenBank/DDBJ databases">
        <authorList>
            <person name="Hejnol A."/>
        </authorList>
    </citation>
    <scope>NUCLEOTIDE SEQUENCE [LARGE SCALE GENOMIC DNA]</scope>
</reference>
<dbReference type="GO" id="GO:0005634">
    <property type="term" value="C:nucleus"/>
    <property type="evidence" value="ECO:0007669"/>
    <property type="project" value="TreeGrafter"/>
</dbReference>
<keyword evidence="1" id="KW-0328">Glycosyltransferase</keyword>
<dbReference type="SUPFAM" id="SSF56399">
    <property type="entry name" value="ADP-ribosylation"/>
    <property type="match status" value="2"/>
</dbReference>
<dbReference type="OrthoDB" id="411019at2759"/>
<protein>
    <recommendedName>
        <fullName evidence="1">Poly [ADP-ribose] polymerase</fullName>
        <shortName evidence="1">PARP</shortName>
        <ecNumber evidence="1">2.4.2.-</ecNumber>
    </recommendedName>
</protein>
<proteinExistence type="predicted"/>
<dbReference type="Gene3D" id="3.90.228.10">
    <property type="match status" value="3"/>
</dbReference>
<dbReference type="EC" id="2.4.2.-" evidence="1"/>
<keyword evidence="1" id="KW-0808">Transferase</keyword>
<feature type="domain" description="PARP catalytic" evidence="2">
    <location>
        <begin position="860"/>
        <end position="1090"/>
    </location>
</feature>
<dbReference type="PANTHER" id="PTHR45740:SF2">
    <property type="entry name" value="POLY [ADP-RIBOSE] POLYMERASE"/>
    <property type="match status" value="1"/>
</dbReference>
<dbReference type="EMBL" id="CAJFCJ010000019">
    <property type="protein sequence ID" value="CAD5123382.1"/>
    <property type="molecule type" value="Genomic_DNA"/>
</dbReference>
<evidence type="ECO:0000256" key="1">
    <source>
        <dbReference type="RuleBase" id="RU362114"/>
    </source>
</evidence>
<gene>
    <name evidence="3" type="ORF">DGYR_LOCUS11066</name>
</gene>
<dbReference type="AlphaFoldDB" id="A0A7I8W5D2"/>
<dbReference type="InterPro" id="IPR012317">
    <property type="entry name" value="Poly(ADP-ribose)pol_cat_dom"/>
</dbReference>
<dbReference type="InterPro" id="IPR043472">
    <property type="entry name" value="Macro_dom-like"/>
</dbReference>
<evidence type="ECO:0000259" key="2">
    <source>
        <dbReference type="PROSITE" id="PS51059"/>
    </source>
</evidence>
<evidence type="ECO:0000313" key="3">
    <source>
        <dbReference type="EMBL" id="CAD5123382.1"/>
    </source>
</evidence>
<comment type="caution">
    <text evidence="3">The sequence shown here is derived from an EMBL/GenBank/DDBJ whole genome shotgun (WGS) entry which is preliminary data.</text>
</comment>
<dbReference type="InterPro" id="IPR051712">
    <property type="entry name" value="ARTD-AVP"/>
</dbReference>
<dbReference type="PANTHER" id="PTHR45740">
    <property type="entry name" value="POLY [ADP-RIBOSE] POLYMERASE"/>
    <property type="match status" value="1"/>
</dbReference>
<dbReference type="GO" id="GO:1990404">
    <property type="term" value="F:NAD+-protein mono-ADP-ribosyltransferase activity"/>
    <property type="evidence" value="ECO:0007669"/>
    <property type="project" value="TreeGrafter"/>
</dbReference>
<sequence length="1090" mass="127249">METQRVLFLISDFEEKFDCLTLAKSWKKITIDFRRKFPESPLNMFYFLCEKLSTFETVMKTQGFGIEINCNVPEKKLPLLDNKLNSLIEDNTAGVVFDCNESELDKLKELENEFIRFKHSHEKQTQAFMETSKVLLIGVTKYVQEALEKLQNVIEADLPINKYSLKKYFIELKDKNLFDFLKDHYKDELDSFFYDTTYQFNENTLQIEYMGSEIMKKSFLIQLEIWKQNLYDTTLSYRLYNLFGYLGSAEGSQHLKNCDALINNVALKEKPLRSCGKLSKTFCTVFTEFQEKYNKAEDYDFFRLCQISKCLIFNTKIYHHRSEEDFNTFRQTFREVFEYCHKKGIRSIGIPPIGCGNLDYGLERVTDIFYEEMIQFMKKYPNSRLKKFVYTSLTNRPRFFEHFHNLMEKETMIKISAKSKETLDKIVGVLKSFINELYHVEYICLNEESDLNSFANLGNLYVKVTPWQNGSNNLKILTIAGIKNFVMQVSKTATAIVYKDVQLKGGVLWEHLKTEKDARKRIKLRMMLNDHTPPNWTILTGSLNNITGDEYKLIDLSNDNPNMFNIIKDFMNSIWNDPSPFQIISFTIDVTAIYQIENPQLIKLYGTKHKNYCMKILSNHHISYIETKSDKYLPNELKSLLTKEINEHYLFHGTDITAANSISENGFNHSIAKTGLLNTHITFAQDPKKSDISTSDNVRYILISRVILGDAFKTDESFESVSSPPCKVCSKALCTVHNEMYDSIFATHMEIAHSDHIVYDKDLCYPEFIISYKPKNENQISLKDAIEKPITWKDFDEAADPEEIGIKQFVDRSFDLTKEFLENAKEKPITWKDFDEETDPEERLEFMKDTWRDNENAIASLDDIEILGIERSENPRLYQPYSFEHKKFCESLSSDKFPMLSTKTSKHCPVELSSLLAPEINEFYFFHGTDAACKNNILEQGFGINEFYFFHGTNYPSKHEIFHQGFDFRLDGVGYYGMGAYFAEDPKKSDGYTFGRGTTIQEKYDLKRHIIIGRVILGNSTVVSRDLNLKRPPCKTCKANVCMDHNEYFDSVRGNEGLENTFWEYIVYSLTQCYPEYLVTYKLKQKENSP</sequence>
<dbReference type="Gene3D" id="3.40.220.10">
    <property type="entry name" value="Leucine Aminopeptidase, subunit E, domain 1"/>
    <property type="match status" value="1"/>
</dbReference>
<dbReference type="PROSITE" id="PS51059">
    <property type="entry name" value="PARP_CATALYTIC"/>
    <property type="match status" value="1"/>
</dbReference>
<keyword evidence="1" id="KW-0520">NAD</keyword>
<dbReference type="SUPFAM" id="SSF52949">
    <property type="entry name" value="Macro domain-like"/>
    <property type="match status" value="1"/>
</dbReference>
<dbReference type="GO" id="GO:0003950">
    <property type="term" value="F:NAD+ poly-ADP-ribosyltransferase activity"/>
    <property type="evidence" value="ECO:0007669"/>
    <property type="project" value="UniProtKB-UniRule"/>
</dbReference>
<dbReference type="Proteomes" id="UP000549394">
    <property type="component" value="Unassembled WGS sequence"/>
</dbReference>
<name>A0A7I8W5D2_9ANNE</name>
<dbReference type="Pfam" id="PF00644">
    <property type="entry name" value="PARP"/>
    <property type="match status" value="2"/>
</dbReference>
<evidence type="ECO:0000313" key="4">
    <source>
        <dbReference type="Proteomes" id="UP000549394"/>
    </source>
</evidence>